<evidence type="ECO:0000313" key="4">
    <source>
        <dbReference type="EMBL" id="SFP16184.1"/>
    </source>
</evidence>
<dbReference type="Gene3D" id="1.10.10.10">
    <property type="entry name" value="Winged helix-like DNA-binding domain superfamily/Winged helix DNA-binding domain"/>
    <property type="match status" value="1"/>
</dbReference>
<dbReference type="Proteomes" id="UP000321547">
    <property type="component" value="Unassembled WGS sequence"/>
</dbReference>
<sequence>MVKNKSTRQSVLELLKKKQELSVSGLKGHLDITEMAVRKHLIKLEGEGLISSRTVRQPMGRPVIFYQLTKAGNDLFPNNYDQIAVEILHDIKASIGLEAIDALFENREQRMRKKYLRKIYQDDPLIERVQQLVDVQEDSGYMAELVEEESSESEDDVQVTFEQFNCPISAIAGEYDKPCECELKLFKEVLGTENVERVSCIAKGGKSCRYVVKDEKKTVAKLK</sequence>
<dbReference type="Proteomes" id="UP000242243">
    <property type="component" value="Unassembled WGS sequence"/>
</dbReference>
<dbReference type="GO" id="GO:0003677">
    <property type="term" value="F:DNA binding"/>
    <property type="evidence" value="ECO:0007669"/>
    <property type="project" value="UniProtKB-KW"/>
</dbReference>
<dbReference type="CDD" id="cd00090">
    <property type="entry name" value="HTH_ARSR"/>
    <property type="match status" value="1"/>
</dbReference>
<dbReference type="RefSeq" id="WP_089830761.1">
    <property type="nucleotide sequence ID" value="NZ_BJWI01000005.1"/>
</dbReference>
<accession>A0A1I5N379</accession>
<reference evidence="3 6" key="2">
    <citation type="submission" date="2019-07" db="EMBL/GenBank/DDBJ databases">
        <title>Whole genome shotgun sequence of Halolactibacillus halophilus NBRC 100868.</title>
        <authorList>
            <person name="Hosoyama A."/>
            <person name="Uohara A."/>
            <person name="Ohji S."/>
            <person name="Ichikawa N."/>
        </authorList>
    </citation>
    <scope>NUCLEOTIDE SEQUENCE [LARGE SCALE GENOMIC DNA]</scope>
    <source>
        <strain evidence="3 6">NBRC 100868</strain>
    </source>
</reference>
<dbReference type="EMBL" id="BJWI01000005">
    <property type="protein sequence ID" value="GEM01071.1"/>
    <property type="molecule type" value="Genomic_DNA"/>
</dbReference>
<dbReference type="STRING" id="306540.SAMN05421839_10766"/>
<dbReference type="GO" id="GO:0003700">
    <property type="term" value="F:DNA-binding transcription factor activity"/>
    <property type="evidence" value="ECO:0007669"/>
    <property type="project" value="InterPro"/>
</dbReference>
<organism evidence="4 5">
    <name type="scientific">Halolactibacillus halophilus</name>
    <dbReference type="NCBI Taxonomy" id="306540"/>
    <lineage>
        <taxon>Bacteria</taxon>
        <taxon>Bacillati</taxon>
        <taxon>Bacillota</taxon>
        <taxon>Bacilli</taxon>
        <taxon>Bacillales</taxon>
        <taxon>Bacillaceae</taxon>
        <taxon>Halolactibacillus</taxon>
    </lineage>
</organism>
<dbReference type="PANTHER" id="PTHR38600">
    <property type="entry name" value="TRANSCRIPTIONAL REGULATORY PROTEIN"/>
    <property type="match status" value="1"/>
</dbReference>
<dbReference type="PANTHER" id="PTHR38600:SF2">
    <property type="entry name" value="SLL0088 PROTEIN"/>
    <property type="match status" value="1"/>
</dbReference>
<dbReference type="SUPFAM" id="SSF46785">
    <property type="entry name" value="Winged helix' DNA-binding domain"/>
    <property type="match status" value="1"/>
</dbReference>
<dbReference type="InterPro" id="IPR011991">
    <property type="entry name" value="ArsR-like_HTH"/>
</dbReference>
<evidence type="ECO:0000259" key="2">
    <source>
        <dbReference type="Pfam" id="PF01022"/>
    </source>
</evidence>
<dbReference type="InterPro" id="IPR036388">
    <property type="entry name" value="WH-like_DNA-bd_sf"/>
</dbReference>
<dbReference type="AlphaFoldDB" id="A0A1I5N379"/>
<protein>
    <submittedName>
        <fullName evidence="3">DeoR family transcriptional regulator</fullName>
    </submittedName>
    <submittedName>
        <fullName evidence="4">Predicted transcriptional regulator, ArsR family</fullName>
    </submittedName>
</protein>
<evidence type="ECO:0000313" key="6">
    <source>
        <dbReference type="Proteomes" id="UP000321547"/>
    </source>
</evidence>
<dbReference type="OrthoDB" id="155998at2"/>
<dbReference type="EMBL" id="FOXC01000007">
    <property type="protein sequence ID" value="SFP16184.1"/>
    <property type="molecule type" value="Genomic_DNA"/>
</dbReference>
<gene>
    <name evidence="3" type="ORF">HHA03_06030</name>
    <name evidence="4" type="ORF">SAMN05421839_10766</name>
</gene>
<keyword evidence="6" id="KW-1185">Reference proteome</keyword>
<feature type="domain" description="HTH arsR-type" evidence="2">
    <location>
        <begin position="6"/>
        <end position="52"/>
    </location>
</feature>
<keyword evidence="1" id="KW-0238">DNA-binding</keyword>
<dbReference type="InterPro" id="IPR001845">
    <property type="entry name" value="HTH_ArsR_DNA-bd_dom"/>
</dbReference>
<proteinExistence type="predicted"/>
<evidence type="ECO:0000313" key="5">
    <source>
        <dbReference type="Proteomes" id="UP000242243"/>
    </source>
</evidence>
<reference evidence="4 5" key="1">
    <citation type="submission" date="2016-10" db="EMBL/GenBank/DDBJ databases">
        <authorList>
            <person name="de Groot N.N."/>
        </authorList>
    </citation>
    <scope>NUCLEOTIDE SEQUENCE [LARGE SCALE GENOMIC DNA]</scope>
    <source>
        <strain evidence="4 5">DSM 17073</strain>
    </source>
</reference>
<evidence type="ECO:0000256" key="1">
    <source>
        <dbReference type="ARBA" id="ARBA00023125"/>
    </source>
</evidence>
<name>A0A1I5N379_9BACI</name>
<dbReference type="InterPro" id="IPR036390">
    <property type="entry name" value="WH_DNA-bd_sf"/>
</dbReference>
<dbReference type="Pfam" id="PF01022">
    <property type="entry name" value="HTH_5"/>
    <property type="match status" value="1"/>
</dbReference>
<evidence type="ECO:0000313" key="3">
    <source>
        <dbReference type="EMBL" id="GEM01071.1"/>
    </source>
</evidence>